<gene>
    <name evidence="3" type="ORF">HH216_16390</name>
</gene>
<feature type="domain" description="Aerotolerance regulator N-terminal" evidence="2">
    <location>
        <begin position="3"/>
        <end position="74"/>
    </location>
</feature>
<keyword evidence="1" id="KW-0472">Membrane</keyword>
<keyword evidence="4" id="KW-1185">Reference proteome</keyword>
<keyword evidence="1" id="KW-0812">Transmembrane</keyword>
<dbReference type="PANTHER" id="PTHR37464:SF1">
    <property type="entry name" value="BLL2463 PROTEIN"/>
    <property type="match status" value="1"/>
</dbReference>
<name>A0A7L5DV39_9BACT</name>
<organism evidence="3 4">
    <name type="scientific">Spirosoma rhododendri</name>
    <dbReference type="NCBI Taxonomy" id="2728024"/>
    <lineage>
        <taxon>Bacteria</taxon>
        <taxon>Pseudomonadati</taxon>
        <taxon>Bacteroidota</taxon>
        <taxon>Cytophagia</taxon>
        <taxon>Cytophagales</taxon>
        <taxon>Cytophagaceae</taxon>
        <taxon>Spirosoma</taxon>
    </lineage>
</organism>
<dbReference type="RefSeq" id="WP_169551778.1">
    <property type="nucleotide sequence ID" value="NZ_CP051677.1"/>
</dbReference>
<dbReference type="Pfam" id="PF07584">
    <property type="entry name" value="BatA"/>
    <property type="match status" value="1"/>
</dbReference>
<protein>
    <recommendedName>
        <fullName evidence="2">Aerotolerance regulator N-terminal domain-containing protein</fullName>
    </recommendedName>
</protein>
<keyword evidence="1" id="KW-1133">Transmembrane helix</keyword>
<dbReference type="Proteomes" id="UP000501128">
    <property type="component" value="Chromosome"/>
</dbReference>
<dbReference type="EMBL" id="CP051677">
    <property type="protein sequence ID" value="QJD79817.1"/>
    <property type="molecule type" value="Genomic_DNA"/>
</dbReference>
<accession>A0A7L5DV39</accession>
<dbReference type="AlphaFoldDB" id="A0A7L5DV39"/>
<dbReference type="PANTHER" id="PTHR37464">
    <property type="entry name" value="BLL2463 PROTEIN"/>
    <property type="match status" value="1"/>
</dbReference>
<feature type="transmembrane region" description="Helical" evidence="1">
    <location>
        <begin position="6"/>
        <end position="22"/>
    </location>
</feature>
<evidence type="ECO:0000256" key="1">
    <source>
        <dbReference type="SAM" id="Phobius"/>
    </source>
</evidence>
<evidence type="ECO:0000259" key="2">
    <source>
        <dbReference type="Pfam" id="PF07584"/>
    </source>
</evidence>
<proteinExistence type="predicted"/>
<evidence type="ECO:0000313" key="4">
    <source>
        <dbReference type="Proteomes" id="UP000501128"/>
    </source>
</evidence>
<reference evidence="3 4" key="1">
    <citation type="submission" date="2020-04" db="EMBL/GenBank/DDBJ databases">
        <title>Genome sequencing of novel species.</title>
        <authorList>
            <person name="Heo J."/>
            <person name="Kim S.-J."/>
            <person name="Kim J.-S."/>
            <person name="Hong S.-B."/>
            <person name="Kwon S.-W."/>
        </authorList>
    </citation>
    <scope>NUCLEOTIDE SEQUENCE [LARGE SCALE GENOMIC DNA]</scope>
    <source>
        <strain evidence="3 4">CJU-R4</strain>
    </source>
</reference>
<dbReference type="InterPro" id="IPR011933">
    <property type="entry name" value="Double_TM_dom"/>
</dbReference>
<feature type="transmembrane region" description="Helical" evidence="1">
    <location>
        <begin position="54"/>
        <end position="76"/>
    </location>
</feature>
<dbReference type="InterPro" id="IPR024163">
    <property type="entry name" value="Aerotolerance_reg_N"/>
</dbReference>
<evidence type="ECO:0000313" key="3">
    <source>
        <dbReference type="EMBL" id="QJD79817.1"/>
    </source>
</evidence>
<dbReference type="KEGG" id="srho:HH216_16390"/>
<sequence>MNEPYMLWGALAVVVPIAIHFWHRKQGKLLPWAATLWLEEKQQQQSRGLRLDNVWLMLLRCLLVVSLAVLLAQPVMHLFQKPPVVQPVHLVQPSAAVVDNFRFELSEAIKRNERVVWATPALSTVSSALTPPDQAEYNPLTLQTAITQLSTQPINLHLYATNTPTLATVPTIAVPDRFALHTLVDSNQQPRPFLLVKDNRRLYINRVGRLVSTATPDASVRLATAPAHTGPIPTLVSYRNEREKQTVRAALAALTDVYGIAFQIDNRSSPGRVYTWVLTDQLPAQRSTSTRYIVSPGRQPVSAANVIYTNEVLTPTTSERVETGQLPEWLGTQLLAQFDLNTPPAPLTQPEIRGLFTTGQPTPKQASTNWQQVFFLVFVGLVILERGIALTKNA</sequence>
<dbReference type="NCBIfam" id="TIGR02226">
    <property type="entry name" value="two_anch"/>
    <property type="match status" value="1"/>
</dbReference>